<dbReference type="AlphaFoldDB" id="A0A956SD90"/>
<dbReference type="NCBIfam" id="TIGR03303">
    <property type="entry name" value="OM_YaeT"/>
    <property type="match status" value="1"/>
</dbReference>
<evidence type="ECO:0000256" key="2">
    <source>
        <dbReference type="ARBA" id="ARBA00022452"/>
    </source>
</evidence>
<dbReference type="InterPro" id="IPR023707">
    <property type="entry name" value="OM_assembly_BamA"/>
</dbReference>
<dbReference type="Pfam" id="PF01103">
    <property type="entry name" value="Omp85"/>
    <property type="match status" value="1"/>
</dbReference>
<feature type="domain" description="POTRA" evidence="9">
    <location>
        <begin position="146"/>
        <end position="223"/>
    </location>
</feature>
<comment type="caution">
    <text evidence="10">The sequence shown here is derived from an EMBL/GenBank/DDBJ whole genome shotgun (WGS) entry which is preliminary data.</text>
</comment>
<organism evidence="10 11">
    <name type="scientific">Eiseniibacteriota bacterium</name>
    <dbReference type="NCBI Taxonomy" id="2212470"/>
    <lineage>
        <taxon>Bacteria</taxon>
        <taxon>Candidatus Eiseniibacteriota</taxon>
    </lineage>
</organism>
<name>A0A956SD90_UNCEI</name>
<dbReference type="Gene3D" id="2.40.160.50">
    <property type="entry name" value="membrane protein fhac: a member of the omp85/tpsb transporter family"/>
    <property type="match status" value="1"/>
</dbReference>
<evidence type="ECO:0000256" key="3">
    <source>
        <dbReference type="ARBA" id="ARBA00022692"/>
    </source>
</evidence>
<gene>
    <name evidence="10" type="primary">bamA</name>
    <name evidence="10" type="ORF">KDA27_10380</name>
</gene>
<evidence type="ECO:0000256" key="4">
    <source>
        <dbReference type="ARBA" id="ARBA00022729"/>
    </source>
</evidence>
<keyword evidence="4" id="KW-0732">Signal</keyword>
<feature type="domain" description="POTRA" evidence="9">
    <location>
        <begin position="226"/>
        <end position="311"/>
    </location>
</feature>
<dbReference type="GO" id="GO:0071709">
    <property type="term" value="P:membrane assembly"/>
    <property type="evidence" value="ECO:0007669"/>
    <property type="project" value="InterPro"/>
</dbReference>
<dbReference type="Proteomes" id="UP000739538">
    <property type="component" value="Unassembled WGS sequence"/>
</dbReference>
<dbReference type="PANTHER" id="PTHR12815:SF47">
    <property type="entry name" value="TRANSLOCATION AND ASSEMBLY MODULE SUBUNIT TAMA"/>
    <property type="match status" value="1"/>
</dbReference>
<evidence type="ECO:0000256" key="6">
    <source>
        <dbReference type="ARBA" id="ARBA00023136"/>
    </source>
</evidence>
<evidence type="ECO:0000256" key="7">
    <source>
        <dbReference type="ARBA" id="ARBA00023237"/>
    </source>
</evidence>
<evidence type="ECO:0000313" key="10">
    <source>
        <dbReference type="EMBL" id="MCA9756200.1"/>
    </source>
</evidence>
<keyword evidence="6" id="KW-0472">Membrane</keyword>
<dbReference type="PROSITE" id="PS51779">
    <property type="entry name" value="POTRA"/>
    <property type="match status" value="3"/>
</dbReference>
<dbReference type="InterPro" id="IPR010827">
    <property type="entry name" value="BamA/TamA_POTRA"/>
</dbReference>
<accession>A0A956SD90</accession>
<dbReference type="PIRSF" id="PIRSF006076">
    <property type="entry name" value="OM_assembly_OMP85"/>
    <property type="match status" value="1"/>
</dbReference>
<reference evidence="10" key="2">
    <citation type="journal article" date="2021" name="Microbiome">
        <title>Successional dynamics and alternative stable states in a saline activated sludge microbial community over 9 years.</title>
        <authorList>
            <person name="Wang Y."/>
            <person name="Ye J."/>
            <person name="Ju F."/>
            <person name="Liu L."/>
            <person name="Boyd J.A."/>
            <person name="Deng Y."/>
            <person name="Parks D.H."/>
            <person name="Jiang X."/>
            <person name="Yin X."/>
            <person name="Woodcroft B.J."/>
            <person name="Tyson G.W."/>
            <person name="Hugenholtz P."/>
            <person name="Polz M.F."/>
            <person name="Zhang T."/>
        </authorList>
    </citation>
    <scope>NUCLEOTIDE SEQUENCE</scope>
    <source>
        <strain evidence="10">HKST-UBA02</strain>
    </source>
</reference>
<evidence type="ECO:0000256" key="8">
    <source>
        <dbReference type="NCBIfam" id="TIGR03303"/>
    </source>
</evidence>
<dbReference type="PANTHER" id="PTHR12815">
    <property type="entry name" value="SORTING AND ASSEMBLY MACHINERY SAMM50 PROTEIN FAMILY MEMBER"/>
    <property type="match status" value="1"/>
</dbReference>
<dbReference type="EMBL" id="JAGQHS010000045">
    <property type="protein sequence ID" value="MCA9756200.1"/>
    <property type="molecule type" value="Genomic_DNA"/>
</dbReference>
<proteinExistence type="predicted"/>
<evidence type="ECO:0000313" key="11">
    <source>
        <dbReference type="Proteomes" id="UP000739538"/>
    </source>
</evidence>
<dbReference type="Gene3D" id="3.10.20.310">
    <property type="entry name" value="membrane protein fhac"/>
    <property type="match status" value="5"/>
</dbReference>
<protein>
    <recommendedName>
        <fullName evidence="8">Outer membrane protein assembly factor BamA</fullName>
    </recommendedName>
</protein>
<keyword evidence="7" id="KW-0998">Cell outer membrane</keyword>
<feature type="domain" description="POTRA" evidence="9">
    <location>
        <begin position="394"/>
        <end position="467"/>
    </location>
</feature>
<comment type="subcellular location">
    <subcellularLocation>
        <location evidence="1">Membrane</location>
    </subcellularLocation>
</comment>
<sequence>MVRSDRRTRKGLRPELVSLWICVGVVLTLWASVPAWAQIGASSPLGGLGQEPAFALTEDLGPQWSLPLEELRVTGNVRADSILIVRSSGLELGYPARPATLASSVRSLYQLSLFSDIAIYDETPMEGDVPAEGVGRKLRIEVTENPRIESIRWDGQDKMSEEDLRAEIELRAGDLLSRRKLFAATNSLGTYYQDEGYASADIVPTVDRQEDGDVELVFTIDEGKRVKIKAIEFVGNEALSADKLGGEVKLKPNGLFRRKRYTAERAREDVGHIESYYHNHGYRDAEVTSHEAVFSEDAEGEVTLRYEISEGPFYQFGSVEWTGNTAVTTDDLNRVSAVRKGEAFSQEKVELTLSEAYGLYTEHGYLVGLDIFPAVSIEADTVDVAFQVREGEPSKVNEVRIVGNTRTKERVIRRELTLVPGNLLRRSVLMRSQRDAFALGYFEDVQVEYQPVGTGSDIDVVFRVKEKSSGTATAGAGFSSETGITGFLEFGHNNLFGTGKALNLHLERGSRRKTYDISFTEPWAFNTPTSIGFHVFDTTRDLDFYDEKTRGFSINVGRPWFFRVPDYTRVFVSYSLEDLRFRNFTNLDEESEAYLKASNGTVSRLALSFSRNSTNNPFYPTAGSRTSLRSEIAGGYLGGEVDYLKPTIDHRNYFVPFWKPAVMLRHRVGYLFPFSKGGRVPGNETFRLGGTRTDYLRGYDDWYVVPEDNIRVGSSGSEIRFPGGKVMYSFTAEYQFPLFNPVHGLLFFDAGNTWNTVRDASFSDLKKGVGAGIRLEIPLLGNVGFDYAYGIDRGKWQPHLIIGPAF</sequence>
<reference evidence="10" key="1">
    <citation type="submission" date="2020-04" db="EMBL/GenBank/DDBJ databases">
        <authorList>
            <person name="Zhang T."/>
        </authorList>
    </citation>
    <scope>NUCLEOTIDE SEQUENCE</scope>
    <source>
        <strain evidence="10">HKST-UBA02</strain>
    </source>
</reference>
<dbReference type="GO" id="GO:0009279">
    <property type="term" value="C:cell outer membrane"/>
    <property type="evidence" value="ECO:0007669"/>
    <property type="project" value="UniProtKB-UniRule"/>
</dbReference>
<evidence type="ECO:0000256" key="1">
    <source>
        <dbReference type="ARBA" id="ARBA00004370"/>
    </source>
</evidence>
<evidence type="ECO:0000256" key="5">
    <source>
        <dbReference type="ARBA" id="ARBA00022737"/>
    </source>
</evidence>
<dbReference type="InterPro" id="IPR039910">
    <property type="entry name" value="D15-like"/>
</dbReference>
<evidence type="ECO:0000259" key="9">
    <source>
        <dbReference type="PROSITE" id="PS51779"/>
    </source>
</evidence>
<dbReference type="Pfam" id="PF07244">
    <property type="entry name" value="POTRA"/>
    <property type="match status" value="4"/>
</dbReference>
<keyword evidence="2" id="KW-1134">Transmembrane beta strand</keyword>
<keyword evidence="5" id="KW-0677">Repeat</keyword>
<dbReference type="InterPro" id="IPR000184">
    <property type="entry name" value="Bac_surfAg_D15"/>
</dbReference>
<dbReference type="InterPro" id="IPR034746">
    <property type="entry name" value="POTRA"/>
</dbReference>
<keyword evidence="3" id="KW-0812">Transmembrane</keyword>